<dbReference type="EMBL" id="CP002347">
    <property type="protein sequence ID" value="ADR18217.1"/>
    <property type="molecule type" value="Genomic_DNA"/>
</dbReference>
<evidence type="ECO:0000256" key="3">
    <source>
        <dbReference type="ARBA" id="ARBA00022679"/>
    </source>
</evidence>
<evidence type="ECO:0000259" key="6">
    <source>
        <dbReference type="Pfam" id="PF13720"/>
    </source>
</evidence>
<dbReference type="Pfam" id="PF00132">
    <property type="entry name" value="Hexapep"/>
    <property type="match status" value="2"/>
</dbReference>
<dbReference type="InterPro" id="IPR029098">
    <property type="entry name" value="Acetyltransf_C"/>
</dbReference>
<dbReference type="Pfam" id="PF13720">
    <property type="entry name" value="Acetyltransf_11"/>
    <property type="match status" value="1"/>
</dbReference>
<dbReference type="InterPro" id="IPR037157">
    <property type="entry name" value="Acetyltransf_C_sf"/>
</dbReference>
<dbReference type="eggNOG" id="COG1043">
    <property type="taxonomic scope" value="Bacteria"/>
</dbReference>
<sequence>MIDKNAFIDKTAEISGTAEIAANVYIGKNCKIGENVKIGYGSVIESNTEIGDGTIISPNVNLGGAPQDISYKGEDTKLIIGKNCIIREFAFIHRASTKEEWVTTIGDNCYIMASCHVAHDCRIGNNVIITSYAALAGHVHVDDGVIIGGGAGVHQFTRIGRQAMVGGYAKITKDVPPYALVDGNPARLFGLNMIGLKRRGIPPEVRNELKKAYNILVNMDYVLEDVVTQIASLTQYEEVKIFLDFIKKSKRGIMRRGE</sequence>
<gene>
    <name evidence="7" type="ordered locus">Calni_0304</name>
</gene>
<evidence type="ECO:0000313" key="7">
    <source>
        <dbReference type="EMBL" id="ADR18217.1"/>
    </source>
</evidence>
<dbReference type="Gene3D" id="1.20.1180.10">
    <property type="entry name" value="Udp N-acetylglucosamine O-acyltransferase, C-terminal domain"/>
    <property type="match status" value="1"/>
</dbReference>
<dbReference type="CDD" id="cd03351">
    <property type="entry name" value="LbH_UDP-GlcNAc_AT"/>
    <property type="match status" value="1"/>
</dbReference>
<dbReference type="InterPro" id="IPR010137">
    <property type="entry name" value="Lipid_A_LpxA"/>
</dbReference>
<keyword evidence="3 7" id="KW-0808">Transferase</keyword>
<dbReference type="InterPro" id="IPR001451">
    <property type="entry name" value="Hexapep"/>
</dbReference>
<evidence type="ECO:0000256" key="1">
    <source>
        <dbReference type="ARBA" id="ARBA00022516"/>
    </source>
</evidence>
<dbReference type="Proteomes" id="UP000007039">
    <property type="component" value="Chromosome"/>
</dbReference>
<dbReference type="GO" id="GO:0016020">
    <property type="term" value="C:membrane"/>
    <property type="evidence" value="ECO:0007669"/>
    <property type="project" value="GOC"/>
</dbReference>
<protein>
    <submittedName>
        <fullName evidence="7">Acyl-(Acyl-carrier-protein)--UDP-N-acetylglucosa mineO-acyltransferase</fullName>
        <ecNumber evidence="7">2.3.1.129</ecNumber>
    </submittedName>
</protein>
<evidence type="ECO:0000313" key="8">
    <source>
        <dbReference type="Proteomes" id="UP000007039"/>
    </source>
</evidence>
<evidence type="ECO:0000256" key="2">
    <source>
        <dbReference type="ARBA" id="ARBA00022556"/>
    </source>
</evidence>
<name>E4TJW6_CALNY</name>
<accession>E4TJW6</accession>
<keyword evidence="8" id="KW-1185">Reference proteome</keyword>
<dbReference type="PANTHER" id="PTHR43480">
    <property type="entry name" value="ACYL-[ACYL-CARRIER-PROTEIN]--UDP-N-ACETYLGLUCOSAMINE O-ACYLTRANSFERASE"/>
    <property type="match status" value="1"/>
</dbReference>
<dbReference type="EC" id="2.3.1.129" evidence="7"/>
<reference evidence="7 8" key="1">
    <citation type="journal article" date="2011" name="Stand. Genomic Sci.">
        <title>Complete genome sequence of Calditerrivibrio nitroreducens type strain (Yu37-1).</title>
        <authorList>
            <person name="Pitluck S."/>
            <person name="Sikorski J."/>
            <person name="Zeytun A."/>
            <person name="Lapidus A."/>
            <person name="Nolan M."/>
            <person name="Lucas S."/>
            <person name="Hammon N."/>
            <person name="Deshpande S."/>
            <person name="Cheng J.F."/>
            <person name="Tapia R."/>
            <person name="Han C."/>
            <person name="Goodwin L."/>
            <person name="Liolios K."/>
            <person name="Pagani I."/>
            <person name="Ivanova N."/>
            <person name="Mavromatis K."/>
            <person name="Pati A."/>
            <person name="Chen A."/>
            <person name="Palaniappan K."/>
            <person name="Hauser L."/>
            <person name="Chang Y.J."/>
            <person name="Jeffries C.D."/>
            <person name="Detter J.C."/>
            <person name="Brambilla E."/>
            <person name="Djao O.D."/>
            <person name="Rohde M."/>
            <person name="Spring S."/>
            <person name="Goker M."/>
            <person name="Woyke T."/>
            <person name="Bristow J."/>
            <person name="Eisen J.A."/>
            <person name="Markowitz V."/>
            <person name="Hugenholtz P."/>
            <person name="Kyrpides N.C."/>
            <person name="Klenk H.P."/>
            <person name="Land M."/>
        </authorList>
    </citation>
    <scope>NUCLEOTIDE SEQUENCE [LARGE SCALE GENOMIC DNA]</scope>
    <source>
        <strain evidence="8">DSM 19672 / NBRC 101217 / Yu37-1</strain>
    </source>
</reference>
<dbReference type="NCBIfam" id="NF003657">
    <property type="entry name" value="PRK05289.1"/>
    <property type="match status" value="1"/>
</dbReference>
<dbReference type="PIRSF" id="PIRSF000456">
    <property type="entry name" value="UDP-GlcNAc_acltr"/>
    <property type="match status" value="1"/>
</dbReference>
<dbReference type="SUPFAM" id="SSF51161">
    <property type="entry name" value="Trimeric LpxA-like enzymes"/>
    <property type="match status" value="1"/>
</dbReference>
<organism evidence="7 8">
    <name type="scientific">Calditerrivibrio nitroreducens (strain DSM 19672 / NBRC 101217 / Yu37-1)</name>
    <dbReference type="NCBI Taxonomy" id="768670"/>
    <lineage>
        <taxon>Bacteria</taxon>
        <taxon>Pseudomonadati</taxon>
        <taxon>Deferribacterota</taxon>
        <taxon>Deferribacteres</taxon>
        <taxon>Deferribacterales</taxon>
        <taxon>Calditerrivibrionaceae</taxon>
    </lineage>
</organism>
<dbReference type="STRING" id="768670.Calni_0304"/>
<dbReference type="RefSeq" id="WP_013450433.1">
    <property type="nucleotide sequence ID" value="NC_014758.1"/>
</dbReference>
<keyword evidence="4" id="KW-0443">Lipid metabolism</keyword>
<dbReference type="HOGENOM" id="CLU_061249_0_0_0"/>
<keyword evidence="5 7" id="KW-0012">Acyltransferase</keyword>
<evidence type="ECO:0000256" key="5">
    <source>
        <dbReference type="ARBA" id="ARBA00023315"/>
    </source>
</evidence>
<dbReference type="PANTHER" id="PTHR43480:SF1">
    <property type="entry name" value="ACYL-[ACYL-CARRIER-PROTEIN]--UDP-N-ACETYLGLUCOSAMINE O-ACYLTRANSFERASE, MITOCHONDRIAL-RELATED"/>
    <property type="match status" value="1"/>
</dbReference>
<keyword evidence="1" id="KW-0444">Lipid biosynthesis</keyword>
<dbReference type="OrthoDB" id="9807278at2"/>
<dbReference type="NCBIfam" id="TIGR01852">
    <property type="entry name" value="lipid_A_lpxA"/>
    <property type="match status" value="1"/>
</dbReference>
<dbReference type="GO" id="GO:0008780">
    <property type="term" value="F:acyl-[acyl-carrier-protein]-UDP-N-acetylglucosamine O-acyltransferase activity"/>
    <property type="evidence" value="ECO:0007669"/>
    <property type="project" value="UniProtKB-EC"/>
</dbReference>
<dbReference type="GO" id="GO:0009245">
    <property type="term" value="P:lipid A biosynthetic process"/>
    <property type="evidence" value="ECO:0007669"/>
    <property type="project" value="UniProtKB-KW"/>
</dbReference>
<evidence type="ECO:0000256" key="4">
    <source>
        <dbReference type="ARBA" id="ARBA00023098"/>
    </source>
</evidence>
<feature type="domain" description="UDP N-acetylglucosamine O-acyltransferase C-terminal" evidence="6">
    <location>
        <begin position="174"/>
        <end position="254"/>
    </location>
</feature>
<keyword evidence="2" id="KW-0441">Lipid A biosynthesis</keyword>
<dbReference type="AlphaFoldDB" id="E4TJW6"/>
<dbReference type="Gene3D" id="2.160.10.10">
    <property type="entry name" value="Hexapeptide repeat proteins"/>
    <property type="match status" value="1"/>
</dbReference>
<dbReference type="KEGG" id="cni:Calni_0304"/>
<proteinExistence type="predicted"/>
<dbReference type="InterPro" id="IPR011004">
    <property type="entry name" value="Trimer_LpxA-like_sf"/>
</dbReference>